<reference evidence="9 10" key="1">
    <citation type="submission" date="2020-04" db="EMBL/GenBank/DDBJ databases">
        <title>Plant Genome Project.</title>
        <authorList>
            <person name="Zhang R.-G."/>
        </authorList>
    </citation>
    <scope>NUCLEOTIDE SEQUENCE [LARGE SCALE GENOMIC DNA]</scope>
    <source>
        <strain evidence="9">YNK0</strain>
        <tissue evidence="9">Leaf</tissue>
    </source>
</reference>
<evidence type="ECO:0008006" key="11">
    <source>
        <dbReference type="Google" id="ProtNLM"/>
    </source>
</evidence>
<keyword evidence="10" id="KW-1185">Reference proteome</keyword>
<name>A0A834YPG5_TETSI</name>
<gene>
    <name evidence="9" type="ORF">HHK36_022362</name>
</gene>
<protein>
    <recommendedName>
        <fullName evidence="11">Late embryogenesis abundant protein LEA-2 subgroup domain-containing protein</fullName>
    </recommendedName>
</protein>
<dbReference type="Proteomes" id="UP000655225">
    <property type="component" value="Unassembled WGS sequence"/>
</dbReference>
<evidence type="ECO:0000256" key="5">
    <source>
        <dbReference type="SAM" id="MobiDB-lite"/>
    </source>
</evidence>
<feature type="transmembrane region" description="Helical" evidence="6">
    <location>
        <begin position="12"/>
        <end position="39"/>
    </location>
</feature>
<dbReference type="GO" id="GO:0009506">
    <property type="term" value="C:plasmodesma"/>
    <property type="evidence" value="ECO:0007669"/>
    <property type="project" value="TreeGrafter"/>
</dbReference>
<dbReference type="InterPro" id="IPR019557">
    <property type="entry name" value="AminoTfrase-like_pln_mobile"/>
</dbReference>
<keyword evidence="2 6" id="KW-0812">Transmembrane</keyword>
<dbReference type="Pfam" id="PF03168">
    <property type="entry name" value="LEA_2"/>
    <property type="match status" value="1"/>
</dbReference>
<dbReference type="GO" id="GO:0005886">
    <property type="term" value="C:plasma membrane"/>
    <property type="evidence" value="ECO:0007669"/>
    <property type="project" value="TreeGrafter"/>
</dbReference>
<keyword evidence="4 6" id="KW-0472">Membrane</keyword>
<feature type="compositionally biased region" description="Polar residues" evidence="5">
    <location>
        <begin position="225"/>
        <end position="237"/>
    </location>
</feature>
<keyword evidence="3 6" id="KW-1133">Transmembrane helix</keyword>
<evidence type="ECO:0000313" key="9">
    <source>
        <dbReference type="EMBL" id="KAF8392022.1"/>
    </source>
</evidence>
<evidence type="ECO:0000259" key="8">
    <source>
        <dbReference type="Pfam" id="PF10536"/>
    </source>
</evidence>
<dbReference type="Pfam" id="PF10536">
    <property type="entry name" value="PMD"/>
    <property type="match status" value="1"/>
</dbReference>
<sequence>MSAKIHVRSKRINLYRLLICGILILFVIILTGFLIWLILRPTKPRFTLQDATIYAFNPSSASLLNSSIQVTIISRNPNDKLGIYYGELDVYATYRNQQITLSTKLPPTYQGHKTSKFWSPLLMSSSIPVESYIGVLLSQDQSAGMVVVNIEIDGRVRWKVGSWKSGRFHLHFRCPANITFGDRNTDMGGPKKVKTGESSSTPSAADTASDPHTEIEEEPIETSKMDASSSGIEATSSRGRKKKPAFSSLPVVPEVPDTPLLKDRGNHISAICWTQEKSPITGWRCSWKPVLTLYQKASPSLKDALGRTPLGPLLTIPRIQSDWRLVAALCERWFGETNTFHFPCYKLTITPLDIVMLTGIPIVAEIYMHTCLTEREITVRSPKKTRWRVMELLGVETLLEVAEDGQRGMATEGGAAGGHRGGVSYQRRWPEVATVIE</sequence>
<dbReference type="EMBL" id="JABCRI010000016">
    <property type="protein sequence ID" value="KAF8392022.1"/>
    <property type="molecule type" value="Genomic_DNA"/>
</dbReference>
<feature type="region of interest" description="Disordered" evidence="5">
    <location>
        <begin position="181"/>
        <end position="250"/>
    </location>
</feature>
<proteinExistence type="predicted"/>
<evidence type="ECO:0000256" key="1">
    <source>
        <dbReference type="ARBA" id="ARBA00004167"/>
    </source>
</evidence>
<evidence type="ECO:0000259" key="7">
    <source>
        <dbReference type="Pfam" id="PF03168"/>
    </source>
</evidence>
<organism evidence="9 10">
    <name type="scientific">Tetracentron sinense</name>
    <name type="common">Spur-leaf</name>
    <dbReference type="NCBI Taxonomy" id="13715"/>
    <lineage>
        <taxon>Eukaryota</taxon>
        <taxon>Viridiplantae</taxon>
        <taxon>Streptophyta</taxon>
        <taxon>Embryophyta</taxon>
        <taxon>Tracheophyta</taxon>
        <taxon>Spermatophyta</taxon>
        <taxon>Magnoliopsida</taxon>
        <taxon>Trochodendrales</taxon>
        <taxon>Trochodendraceae</taxon>
        <taxon>Tetracentron</taxon>
    </lineage>
</organism>
<accession>A0A834YPG5</accession>
<comment type="subcellular location">
    <subcellularLocation>
        <location evidence="1">Membrane</location>
        <topology evidence="1">Single-pass membrane protein</topology>
    </subcellularLocation>
</comment>
<evidence type="ECO:0000256" key="2">
    <source>
        <dbReference type="ARBA" id="ARBA00022692"/>
    </source>
</evidence>
<feature type="domain" description="Late embryogenesis abundant protein LEA-2 subgroup" evidence="7">
    <location>
        <begin position="74"/>
        <end position="174"/>
    </location>
</feature>
<comment type="caution">
    <text evidence="9">The sequence shown here is derived from an EMBL/GenBank/DDBJ whole genome shotgun (WGS) entry which is preliminary data.</text>
</comment>
<dbReference type="InterPro" id="IPR044839">
    <property type="entry name" value="NDR1-like"/>
</dbReference>
<evidence type="ECO:0000313" key="10">
    <source>
        <dbReference type="Proteomes" id="UP000655225"/>
    </source>
</evidence>
<evidence type="ECO:0000256" key="4">
    <source>
        <dbReference type="ARBA" id="ARBA00023136"/>
    </source>
</evidence>
<dbReference type="PANTHER" id="PTHR31415">
    <property type="entry name" value="OS05G0367900 PROTEIN"/>
    <property type="match status" value="1"/>
</dbReference>
<dbReference type="GO" id="GO:0098542">
    <property type="term" value="P:defense response to other organism"/>
    <property type="evidence" value="ECO:0007669"/>
    <property type="project" value="InterPro"/>
</dbReference>
<dbReference type="PANTHER" id="PTHR31415:SF166">
    <property type="entry name" value="LATE EMBRYOGENESIS ABUNDANT (LEA) HYDROXYPROLINE-RICH GLYCOPROTEIN FAMILY"/>
    <property type="match status" value="1"/>
</dbReference>
<evidence type="ECO:0000256" key="3">
    <source>
        <dbReference type="ARBA" id="ARBA00022989"/>
    </source>
</evidence>
<evidence type="ECO:0000256" key="6">
    <source>
        <dbReference type="SAM" id="Phobius"/>
    </source>
</evidence>
<dbReference type="AlphaFoldDB" id="A0A834YPG5"/>
<feature type="domain" description="Aminotransferase-like plant mobile" evidence="8">
    <location>
        <begin position="318"/>
        <end position="365"/>
    </location>
</feature>
<feature type="compositionally biased region" description="Low complexity" evidence="5">
    <location>
        <begin position="198"/>
        <end position="208"/>
    </location>
</feature>
<dbReference type="InterPro" id="IPR004864">
    <property type="entry name" value="LEA_2"/>
</dbReference>